<protein>
    <submittedName>
        <fullName evidence="1">Uncharacterized protein</fullName>
    </submittedName>
</protein>
<comment type="caution">
    <text evidence="1">The sequence shown here is derived from an EMBL/GenBank/DDBJ whole genome shotgun (WGS) entry which is preliminary data.</text>
</comment>
<reference evidence="1 2" key="1">
    <citation type="submission" date="2020-06" db="EMBL/GenBank/DDBJ databases">
        <title>Actinomadura xiongansis sp. nov., isolated from soil of Baiyangdian.</title>
        <authorList>
            <person name="Zhang X."/>
        </authorList>
    </citation>
    <scope>NUCLEOTIDE SEQUENCE [LARGE SCALE GENOMIC DNA]</scope>
    <source>
        <strain evidence="1 2">HBUM206468</strain>
    </source>
</reference>
<sequence>MTAERPEEPTPEEVRDRLQRRAVFLCELAEARELRRRVAPRRSRRAAIHAALRMHTFRII</sequence>
<organism evidence="1 2">
    <name type="scientific">Actinomadura alba</name>
    <dbReference type="NCBI Taxonomy" id="406431"/>
    <lineage>
        <taxon>Bacteria</taxon>
        <taxon>Bacillati</taxon>
        <taxon>Actinomycetota</taxon>
        <taxon>Actinomycetes</taxon>
        <taxon>Streptosporangiales</taxon>
        <taxon>Thermomonosporaceae</taxon>
        <taxon>Actinomadura</taxon>
    </lineage>
</organism>
<dbReference type="RefSeq" id="WP_187243125.1">
    <property type="nucleotide sequence ID" value="NZ_BAAAOK010000057.1"/>
</dbReference>
<proteinExistence type="predicted"/>
<evidence type="ECO:0000313" key="2">
    <source>
        <dbReference type="Proteomes" id="UP000805614"/>
    </source>
</evidence>
<dbReference type="EMBL" id="JABVEC010000007">
    <property type="protein sequence ID" value="MBC6466101.1"/>
    <property type="molecule type" value="Genomic_DNA"/>
</dbReference>
<accession>A0ABR7LMQ4</accession>
<gene>
    <name evidence="1" type="ORF">HKK74_11415</name>
</gene>
<keyword evidence="2" id="KW-1185">Reference proteome</keyword>
<evidence type="ECO:0000313" key="1">
    <source>
        <dbReference type="EMBL" id="MBC6466101.1"/>
    </source>
</evidence>
<name>A0ABR7LMQ4_9ACTN</name>
<dbReference type="Proteomes" id="UP000805614">
    <property type="component" value="Unassembled WGS sequence"/>
</dbReference>